<dbReference type="SUPFAM" id="SSF55486">
    <property type="entry name" value="Metalloproteases ('zincins'), catalytic domain"/>
    <property type="match status" value="1"/>
</dbReference>
<evidence type="ECO:0000256" key="4">
    <source>
        <dbReference type="ARBA" id="ARBA00022723"/>
    </source>
</evidence>
<keyword evidence="12" id="KW-1185">Reference proteome</keyword>
<evidence type="ECO:0000259" key="9">
    <source>
        <dbReference type="Pfam" id="PF01431"/>
    </source>
</evidence>
<comment type="caution">
    <text evidence="11">The sequence shown here is derived from an EMBL/GenBank/DDBJ whole genome shotgun (WGS) entry which is preliminary data.</text>
</comment>
<dbReference type="Pfam" id="PF05649">
    <property type="entry name" value="Peptidase_M13_N"/>
    <property type="match status" value="1"/>
</dbReference>
<proteinExistence type="inferred from homology"/>
<dbReference type="PANTHER" id="PTHR11733">
    <property type="entry name" value="ZINC METALLOPROTEASE FAMILY M13 NEPRILYSIN-RELATED"/>
    <property type="match status" value="1"/>
</dbReference>
<sequence>MAKEHAFYSRALNYCIFTTVVFAVCFAANYPIVRWIFGIRTKHCITPACERFTRDVRTSMNRRQPPCEDFYQFTCGRWQHTHPGFPNQTEFATSKLVAEIVKNLKRVENIPDKNQTALQKAAAVFQSCLSMLNGEETNSEALVSFIENLGITWPAGGTKSQLKALNVLVKLSLSVDVHLLFVVDAYVDYSETYSLRISVPNHMLYAQSHNYTSKERKKEVLSVLYGNNSFDAMLTVLAKFEEKIQQRMLSVNAVRRFTDTIALRGIGTYMPNQPASEWVQALNKELPGDKAVTENTAVRVDDVAHLEAISELVYELEDQMLLSWFVGWNVLREFALEASYQLGTALAGTTETFNEKHCFYAVRDNLHFALTARSLLSVAEPSTRTAISSTASAVWRSYMHSIRANDWMDMETKTRALEKAVQMVLLDGYPRFVDDPENLNIFYSYIPDLTKDFMTTTILLREARMNYMKSYIHVPAYKTNLEKWNYPLLSLDSLRFHNNLNKLVVPVAAATEPLYLKYFPTSWKYGGLGTAIAEKMYHAFDVTGKDFDSFGGPSDWWSNNTRLKNNKRSLCYLKDFVQWSEGAPGLSTVEQYRALLASIEGVRQAFRAYALKTNGNKKRLRTIDFLAPSQIFFLSYCFRWCSKDEPRNAMNVHMCNFPLAYSKQFTDVYGCQKGDRMYFRRKCS</sequence>
<keyword evidence="3" id="KW-0645">Protease</keyword>
<feature type="domain" description="Peptidase M13 N-terminal" evidence="10">
    <location>
        <begin position="66"/>
        <end position="430"/>
    </location>
</feature>
<dbReference type="CDD" id="cd08662">
    <property type="entry name" value="M13"/>
    <property type="match status" value="1"/>
</dbReference>
<dbReference type="GO" id="GO:0016485">
    <property type="term" value="P:protein processing"/>
    <property type="evidence" value="ECO:0007669"/>
    <property type="project" value="TreeGrafter"/>
</dbReference>
<dbReference type="AlphaFoldDB" id="A0AAQ4EXH3"/>
<dbReference type="PROSITE" id="PS51885">
    <property type="entry name" value="NEPRILYSIN"/>
    <property type="match status" value="1"/>
</dbReference>
<keyword evidence="6" id="KW-0862">Zinc</keyword>
<evidence type="ECO:0000256" key="3">
    <source>
        <dbReference type="ARBA" id="ARBA00022670"/>
    </source>
</evidence>
<evidence type="ECO:0000256" key="2">
    <source>
        <dbReference type="ARBA" id="ARBA00007357"/>
    </source>
</evidence>
<dbReference type="GO" id="GO:0046872">
    <property type="term" value="F:metal ion binding"/>
    <property type="evidence" value="ECO:0007669"/>
    <property type="project" value="UniProtKB-KW"/>
</dbReference>
<feature type="domain" description="Peptidase M13 C-terminal" evidence="9">
    <location>
        <begin position="498"/>
        <end position="683"/>
    </location>
</feature>
<keyword evidence="5" id="KW-0378">Hydrolase</keyword>
<keyword evidence="8" id="KW-0472">Membrane</keyword>
<evidence type="ECO:0000313" key="12">
    <source>
        <dbReference type="Proteomes" id="UP001321473"/>
    </source>
</evidence>
<evidence type="ECO:0000256" key="6">
    <source>
        <dbReference type="ARBA" id="ARBA00022833"/>
    </source>
</evidence>
<evidence type="ECO:0000256" key="8">
    <source>
        <dbReference type="SAM" id="Phobius"/>
    </source>
</evidence>
<keyword evidence="7" id="KW-0482">Metalloprotease</keyword>
<dbReference type="Pfam" id="PF01431">
    <property type="entry name" value="Peptidase_M13"/>
    <property type="match status" value="1"/>
</dbReference>
<feature type="transmembrane region" description="Helical" evidence="8">
    <location>
        <begin position="12"/>
        <end position="37"/>
    </location>
</feature>
<evidence type="ECO:0000256" key="7">
    <source>
        <dbReference type="ARBA" id="ARBA00023049"/>
    </source>
</evidence>
<comment type="cofactor">
    <cofactor evidence="1">
        <name>Zn(2+)</name>
        <dbReference type="ChEBI" id="CHEBI:29105"/>
    </cofactor>
</comment>
<evidence type="ECO:0000256" key="5">
    <source>
        <dbReference type="ARBA" id="ARBA00022801"/>
    </source>
</evidence>
<dbReference type="InterPro" id="IPR018497">
    <property type="entry name" value="Peptidase_M13_C"/>
</dbReference>
<dbReference type="InterPro" id="IPR008753">
    <property type="entry name" value="Peptidase_M13_N"/>
</dbReference>
<dbReference type="Gene3D" id="1.10.1380.10">
    <property type="entry name" value="Neutral endopeptidase , domain2"/>
    <property type="match status" value="1"/>
</dbReference>
<comment type="similarity">
    <text evidence="2">Belongs to the peptidase M13 family.</text>
</comment>
<keyword evidence="8" id="KW-0812">Transmembrane</keyword>
<dbReference type="Gene3D" id="3.40.390.10">
    <property type="entry name" value="Collagenase (Catalytic Domain)"/>
    <property type="match status" value="1"/>
</dbReference>
<evidence type="ECO:0008006" key="13">
    <source>
        <dbReference type="Google" id="ProtNLM"/>
    </source>
</evidence>
<gene>
    <name evidence="11" type="ORF">V5799_019102</name>
</gene>
<dbReference type="InterPro" id="IPR000718">
    <property type="entry name" value="Peptidase_M13"/>
</dbReference>
<name>A0AAQ4EXH3_AMBAM</name>
<dbReference type="Proteomes" id="UP001321473">
    <property type="component" value="Unassembled WGS sequence"/>
</dbReference>
<reference evidence="11 12" key="1">
    <citation type="journal article" date="2023" name="Arcadia Sci">
        <title>De novo assembly of a long-read Amblyomma americanum tick genome.</title>
        <authorList>
            <person name="Chou S."/>
            <person name="Poskanzer K.E."/>
            <person name="Rollins M."/>
            <person name="Thuy-Boun P.S."/>
        </authorList>
    </citation>
    <scope>NUCLEOTIDE SEQUENCE [LARGE SCALE GENOMIC DNA]</scope>
    <source>
        <strain evidence="11">F_SG_1</strain>
        <tissue evidence="11">Salivary glands</tissue>
    </source>
</reference>
<keyword evidence="8" id="KW-1133">Transmembrane helix</keyword>
<organism evidence="11 12">
    <name type="scientific">Amblyomma americanum</name>
    <name type="common">Lone star tick</name>
    <dbReference type="NCBI Taxonomy" id="6943"/>
    <lineage>
        <taxon>Eukaryota</taxon>
        <taxon>Metazoa</taxon>
        <taxon>Ecdysozoa</taxon>
        <taxon>Arthropoda</taxon>
        <taxon>Chelicerata</taxon>
        <taxon>Arachnida</taxon>
        <taxon>Acari</taxon>
        <taxon>Parasitiformes</taxon>
        <taxon>Ixodida</taxon>
        <taxon>Ixodoidea</taxon>
        <taxon>Ixodidae</taxon>
        <taxon>Amblyomminae</taxon>
        <taxon>Amblyomma</taxon>
    </lineage>
</organism>
<keyword evidence="4" id="KW-0479">Metal-binding</keyword>
<evidence type="ECO:0000256" key="1">
    <source>
        <dbReference type="ARBA" id="ARBA00001947"/>
    </source>
</evidence>
<dbReference type="InterPro" id="IPR024079">
    <property type="entry name" value="MetalloPept_cat_dom_sf"/>
</dbReference>
<evidence type="ECO:0000313" key="11">
    <source>
        <dbReference type="EMBL" id="KAK8779556.1"/>
    </source>
</evidence>
<dbReference type="GO" id="GO:0005886">
    <property type="term" value="C:plasma membrane"/>
    <property type="evidence" value="ECO:0007669"/>
    <property type="project" value="TreeGrafter"/>
</dbReference>
<dbReference type="EMBL" id="JARKHS020009682">
    <property type="protein sequence ID" value="KAK8779556.1"/>
    <property type="molecule type" value="Genomic_DNA"/>
</dbReference>
<dbReference type="GO" id="GO:0004222">
    <property type="term" value="F:metalloendopeptidase activity"/>
    <property type="evidence" value="ECO:0007669"/>
    <property type="project" value="InterPro"/>
</dbReference>
<dbReference type="PANTHER" id="PTHR11733:SF167">
    <property type="entry name" value="FI17812P1-RELATED"/>
    <property type="match status" value="1"/>
</dbReference>
<accession>A0AAQ4EXH3</accession>
<evidence type="ECO:0000259" key="10">
    <source>
        <dbReference type="Pfam" id="PF05649"/>
    </source>
</evidence>
<protein>
    <recommendedName>
        <fullName evidence="13">M13 family peptidase</fullName>
    </recommendedName>
</protein>
<dbReference type="InterPro" id="IPR042089">
    <property type="entry name" value="Peptidase_M13_dom_2"/>
</dbReference>